<dbReference type="KEGG" id="tim:GMBLW1_25440"/>
<dbReference type="Gene3D" id="3.10.50.40">
    <property type="match status" value="1"/>
</dbReference>
<dbReference type="EMBL" id="LR593887">
    <property type="protein sequence ID" value="VTR98340.1"/>
    <property type="molecule type" value="Genomic_DNA"/>
</dbReference>
<keyword evidence="4" id="KW-1185">Reference proteome</keyword>
<evidence type="ECO:0000259" key="2">
    <source>
        <dbReference type="PROSITE" id="PS50198"/>
    </source>
</evidence>
<dbReference type="PROSITE" id="PS50198">
    <property type="entry name" value="PPIC_PPIASE_2"/>
    <property type="match status" value="1"/>
</dbReference>
<dbReference type="InterPro" id="IPR050245">
    <property type="entry name" value="PrsA_foldase"/>
</dbReference>
<dbReference type="InParanoid" id="A0A6C2YJ27"/>
<gene>
    <name evidence="3" type="ORF">GMBLW1_25440</name>
</gene>
<evidence type="ECO:0000313" key="4">
    <source>
        <dbReference type="Proteomes" id="UP000464378"/>
    </source>
</evidence>
<dbReference type="InterPro" id="IPR000297">
    <property type="entry name" value="PPIase_PpiC"/>
</dbReference>
<evidence type="ECO:0000256" key="1">
    <source>
        <dbReference type="PROSITE-ProRule" id="PRU00278"/>
    </source>
</evidence>
<dbReference type="SUPFAM" id="SSF54534">
    <property type="entry name" value="FKBP-like"/>
    <property type="match status" value="1"/>
</dbReference>
<dbReference type="GO" id="GO:0003755">
    <property type="term" value="F:peptidyl-prolyl cis-trans isomerase activity"/>
    <property type="evidence" value="ECO:0007669"/>
    <property type="project" value="UniProtKB-KW"/>
</dbReference>
<dbReference type="PANTHER" id="PTHR47245">
    <property type="entry name" value="PEPTIDYLPROLYL ISOMERASE"/>
    <property type="match status" value="1"/>
</dbReference>
<dbReference type="Gene3D" id="1.10.4030.10">
    <property type="entry name" value="Porin chaperone SurA, peptide-binding domain"/>
    <property type="match status" value="1"/>
</dbReference>
<protein>
    <recommendedName>
        <fullName evidence="2">PpiC domain-containing protein</fullName>
    </recommendedName>
</protein>
<dbReference type="PANTHER" id="PTHR47245:SF2">
    <property type="entry name" value="PEPTIDYL-PROLYL CIS-TRANS ISOMERASE HP_0175-RELATED"/>
    <property type="match status" value="1"/>
</dbReference>
<reference evidence="3" key="1">
    <citation type="submission" date="2019-04" db="EMBL/GenBank/DDBJ databases">
        <authorList>
            <consortium name="Science for Life Laboratories"/>
        </authorList>
    </citation>
    <scope>NUCLEOTIDE SEQUENCE</scope>
    <source>
        <strain evidence="3">MBLW1</strain>
    </source>
</reference>
<dbReference type="RefSeq" id="WP_162656624.1">
    <property type="nucleotide sequence ID" value="NZ_LR593887.1"/>
</dbReference>
<dbReference type="SUPFAM" id="SSF109998">
    <property type="entry name" value="Triger factor/SurA peptide-binding domain-like"/>
    <property type="match status" value="1"/>
</dbReference>
<dbReference type="InterPro" id="IPR027304">
    <property type="entry name" value="Trigger_fact/SurA_dom_sf"/>
</dbReference>
<dbReference type="PROSITE" id="PS51257">
    <property type="entry name" value="PROKAR_LIPOPROTEIN"/>
    <property type="match status" value="1"/>
</dbReference>
<dbReference type="Pfam" id="PF13145">
    <property type="entry name" value="Rotamase_2"/>
    <property type="match status" value="1"/>
</dbReference>
<dbReference type="AlphaFoldDB" id="A0A6C2YJ27"/>
<organism evidence="3">
    <name type="scientific">Tuwongella immobilis</name>
    <dbReference type="NCBI Taxonomy" id="692036"/>
    <lineage>
        <taxon>Bacteria</taxon>
        <taxon>Pseudomonadati</taxon>
        <taxon>Planctomycetota</taxon>
        <taxon>Planctomycetia</taxon>
        <taxon>Gemmatales</taxon>
        <taxon>Gemmataceae</taxon>
        <taxon>Tuwongella</taxon>
    </lineage>
</organism>
<accession>A0A6C2YJ27</accession>
<dbReference type="EMBL" id="LR586016">
    <property type="protein sequence ID" value="VIP01416.1"/>
    <property type="molecule type" value="Genomic_DNA"/>
</dbReference>
<name>A0A6C2YJ27_9BACT</name>
<keyword evidence="1" id="KW-0697">Rotamase</keyword>
<sequence>MASDCRRKPSLGSLLLFTGHVGLLVGCAAPIHSGSARGQSPQPAPLVRPNALPPSVIQAETMQGLGAPVGQPIGRTRILDSEVVPAAPTVNNPTGEVLRMSKPAGASEVLPIAASAAAAPLTQPVVRLVAYVGDTPIYDSEVRESLNQRVGEILNVPELDRPKREAEIYREELKRIIERELIITDMTVKLKKVRPDLLEQLEADAQKDADKRLMTFRKTRKIPSDDEFKKLLQSQGLTLEGMRRQMARGFMMNEYIRNLIGPRTQRISLTEIRDYYDDNPNEFATADSVVWNDLFLRWDKFASPAEARKFAAQVISRARQGEDFVAMVKQYDHGDSSFREGLGLGNKRGEIRPAEVETLVFSLKPGEVGPPVEMDGGLHIVRVVKRDYAGRKPFDVNTQKEIRNKLSGKIAEVEYRRIIQDLQTRTPIVFYPNEK</sequence>
<feature type="domain" description="PpiC" evidence="2">
    <location>
        <begin position="286"/>
        <end position="385"/>
    </location>
</feature>
<evidence type="ECO:0000313" key="3">
    <source>
        <dbReference type="EMBL" id="VIP01416.1"/>
    </source>
</evidence>
<dbReference type="Proteomes" id="UP000464378">
    <property type="component" value="Chromosome"/>
</dbReference>
<dbReference type="InterPro" id="IPR046357">
    <property type="entry name" value="PPIase_dom_sf"/>
</dbReference>
<proteinExistence type="predicted"/>
<keyword evidence="1 3" id="KW-0413">Isomerase</keyword>